<evidence type="ECO:0000313" key="9">
    <source>
        <dbReference type="Proteomes" id="UP001610563"/>
    </source>
</evidence>
<dbReference type="SMART" id="SM00487">
    <property type="entry name" value="DEXDc"/>
    <property type="match status" value="1"/>
</dbReference>
<dbReference type="Pfam" id="PF26076">
    <property type="entry name" value="WHD_DDX60"/>
    <property type="match status" value="1"/>
</dbReference>
<sequence length="1872" mass="210473">MADPEALLDWFDHLSSRTLDLVGDYAGNELFLIEGDSLLLHCFSDTALDFSNGLPLLHATSLVERFLANLCLRKCVFHVVFFADHAQCCIPPHTSNENWAKYRLAREAILRHLLQNLTTAVPTIQIRRYKSYQSREFEQYLQHTGVYFLMCHDGAAPGIKPQSSTTWLKHDAGDGASNTWATKIIMRSMIHWFVCQSYNISLLNSLECRDTKVMSMILEGSASRAWQLDGANDLLGTASVTSSPGDSDRGRDHALPERTSVCEEGSCEIVVERPTIDNVLEVARGPGLGFTQRDWATIMALGAISQSSVLNSEDINYLRTMLLHTAILADCKLAERAVSNPQHKSGEAFLQKFANVLFQTLTSARWKRFVASMPCSCDLADMVDGRLFLETVRALETPGNVNTMFSLSTLHKFETLAVALLCLYDIDVRLAAPFSVVCQYPEETSIGKSKEHIGYKQTNSNNPDEISVLPFRNPVIDAHLRPVSLMTNTVAGVNPTDSRSRIFQELSHWHNHRRPLDNRLKPDVSEWQQMLMNRRNQRFLTDTARYAASLTNAVGGSLTPEAVFVKHLRGQRHKQSHWRSAKETTSAMGTTVENNPQRRKSKGVVSMRDQIAAQHRSKQDEISNRILATWKINVENFERVPGHVARYVKVKEYLANLTRDKRGALQAEILAYMVSTLVGAWSEQCSSRDGQSSVHIVSLIWHAILKITSLKSGVTEGIAQLIHDTVRTIKLPSIDVQPHEKRAISFNFGGFPTTNGNIEVALSPVEFQLLEAGPYLDRSMGSAPDPRVQDFEPDEWQRGVLDQIDARRSLFVVAPTSAGKTFISFYAMKQILEDDNDGVLVYVAPTKALVNQIAAEVQARFSKSYNTPGKSVWAIHTRDYRINNPAGCQILITVPHILQIMLLAPANATTWSPRVKRIIFDEVHCIGQAEDGLIWEQLLLLAPCPIIALSATIGNPTKFRDWLEITQKANGLEIKMIEHKTRYSDLRKYVYRPPEKFVFNGLSSSPQLAPLGLDASPSMAFLHPVASLIDRSRGMPDDLTLEPRDCLMLWKSMCKHSTAQFPVDEFLDPATALPSIIRKADVIEWESQLKSLLRDWMNKSSSPFDKVVQELSKNVSDHERLLIQVSSGEPAPTDEPQSIHEDSILQTTLPLICSLHEQGALPALFFNYDRSTCETICDHLLTQLEASEELWKATNPAWKRKLAKFEAWKSAQEKQRRNRVGEPGKWKGRKRRGNDDDDYEDDKDESLSKAERARSSASTETSVFASFDPDAPVSGFHFADTAKLTDSEFQEYATQLRHRNVPERMIAALRRGVGVHHAGLNRKYRQVCEILFRKRYLRVVIATGTLALGINMPCKTVVFSGDSVFLTALGFRQAAGRAGRRGFDFLGNVVFQNISHTKVCRLLSSKLPDLNGHFPLTTSLVLRLLILLHESKGAPYAVKAINSILSCPRIYLGGEESKHTVLHHLRFSIEYLRRNWLLNEQGAPLNFSGTVSHLYYTGNSGFAFHALLSEGYFHDLCQNISYQPKETLQSLVLVLSHLFGRYNLRPSILERWKSRDKSTSIVILPPVPDSAARILESHNQKTLAIYSAYVTTFINQHIKEEDCTLPLTGMKCGGDKPATDVSSLIRFLPHTKVTSPFAALSGHRDKWNNITELCARVRSGVWLEQSVTPHLQISSDKEGSAPLNAYLYDFYKHGNVHALVNENMIRSGDLWYLLNDFSLVLATIVTSLENFMKLSPGMDPGFVVAMRSDNTSEYESDEMIHDERDDPPQSVDLPLHPKPAVHETVIVPRKPKQTEVAENWDDDLSSDNDNEIDTSGETDKNIEHVRDANPQVADQGRNVSEAFLEDEGLMQVLRAFRMLQEDFNTKFRSIWA</sequence>
<dbReference type="InterPro" id="IPR001650">
    <property type="entry name" value="Helicase_C-like"/>
</dbReference>
<evidence type="ECO:0000256" key="1">
    <source>
        <dbReference type="ARBA" id="ARBA00022741"/>
    </source>
</evidence>
<evidence type="ECO:0000256" key="5">
    <source>
        <dbReference type="SAM" id="MobiDB-lite"/>
    </source>
</evidence>
<keyword evidence="9" id="KW-1185">Reference proteome</keyword>
<feature type="compositionally biased region" description="Polar residues" evidence="5">
    <location>
        <begin position="583"/>
        <end position="595"/>
    </location>
</feature>
<evidence type="ECO:0000259" key="7">
    <source>
        <dbReference type="PROSITE" id="PS51194"/>
    </source>
</evidence>
<feature type="compositionally biased region" description="Basic and acidic residues" evidence="5">
    <location>
        <begin position="1245"/>
        <end position="1254"/>
    </location>
</feature>
<organism evidence="8 9">
    <name type="scientific">Aspergillus keveii</name>
    <dbReference type="NCBI Taxonomy" id="714993"/>
    <lineage>
        <taxon>Eukaryota</taxon>
        <taxon>Fungi</taxon>
        <taxon>Dikarya</taxon>
        <taxon>Ascomycota</taxon>
        <taxon>Pezizomycotina</taxon>
        <taxon>Eurotiomycetes</taxon>
        <taxon>Eurotiomycetidae</taxon>
        <taxon>Eurotiales</taxon>
        <taxon>Aspergillaceae</taxon>
        <taxon>Aspergillus</taxon>
        <taxon>Aspergillus subgen. Nidulantes</taxon>
    </lineage>
</organism>
<comment type="caution">
    <text evidence="8">The sequence shown here is derived from an EMBL/GenBank/DDBJ whole genome shotgun (WGS) entry which is preliminary data.</text>
</comment>
<proteinExistence type="predicted"/>
<dbReference type="InterPro" id="IPR052431">
    <property type="entry name" value="SKI2_subfamily_helicases"/>
</dbReference>
<evidence type="ECO:0000256" key="2">
    <source>
        <dbReference type="ARBA" id="ARBA00022801"/>
    </source>
</evidence>
<dbReference type="SUPFAM" id="SSF52540">
    <property type="entry name" value="P-loop containing nucleoside triphosphate hydrolases"/>
    <property type="match status" value="1"/>
</dbReference>
<dbReference type="Pfam" id="PF23002">
    <property type="entry name" value="PIN-like_DDX60"/>
    <property type="match status" value="1"/>
</dbReference>
<keyword evidence="1" id="KW-0547">Nucleotide-binding</keyword>
<dbReference type="InterPro" id="IPR055124">
    <property type="entry name" value="PIN-like_DDX60"/>
</dbReference>
<evidence type="ECO:0008006" key="10">
    <source>
        <dbReference type="Google" id="ProtNLM"/>
    </source>
</evidence>
<feature type="region of interest" description="Disordered" evidence="5">
    <location>
        <begin position="1212"/>
        <end position="1254"/>
    </location>
</feature>
<dbReference type="Proteomes" id="UP001610563">
    <property type="component" value="Unassembled WGS sequence"/>
</dbReference>
<feature type="compositionally biased region" description="Basic and acidic residues" evidence="5">
    <location>
        <begin position="1212"/>
        <end position="1225"/>
    </location>
</feature>
<dbReference type="SMART" id="SM00490">
    <property type="entry name" value="HELICc"/>
    <property type="match status" value="1"/>
</dbReference>
<protein>
    <recommendedName>
        <fullName evidence="10">DEAD/DEAH box helicase</fullName>
    </recommendedName>
</protein>
<feature type="domain" description="Helicase ATP-binding" evidence="6">
    <location>
        <begin position="801"/>
        <end position="971"/>
    </location>
</feature>
<dbReference type="InterPro" id="IPR014001">
    <property type="entry name" value="Helicase_ATP-bd"/>
</dbReference>
<keyword evidence="2" id="KW-0378">Hydrolase</keyword>
<dbReference type="Pfam" id="PF00271">
    <property type="entry name" value="Helicase_C"/>
    <property type="match status" value="1"/>
</dbReference>
<evidence type="ECO:0000313" key="8">
    <source>
        <dbReference type="EMBL" id="KAL2783629.1"/>
    </source>
</evidence>
<evidence type="ECO:0000256" key="4">
    <source>
        <dbReference type="ARBA" id="ARBA00022840"/>
    </source>
</evidence>
<dbReference type="InterPro" id="IPR059032">
    <property type="entry name" value="WHD_DDX60"/>
</dbReference>
<dbReference type="Gene3D" id="3.40.50.300">
    <property type="entry name" value="P-loop containing nucleotide triphosphate hydrolases"/>
    <property type="match status" value="2"/>
</dbReference>
<dbReference type="InterPro" id="IPR027417">
    <property type="entry name" value="P-loop_NTPase"/>
</dbReference>
<feature type="compositionally biased region" description="Acidic residues" evidence="5">
    <location>
        <begin position="1798"/>
        <end position="1816"/>
    </location>
</feature>
<feature type="compositionally biased region" description="Acidic residues" evidence="5">
    <location>
        <begin position="1235"/>
        <end position="1244"/>
    </location>
</feature>
<dbReference type="PANTHER" id="PTHR44533:SF4">
    <property type="entry name" value="DEAD_H RNA HELICASE, PUTATIVE-RELATED"/>
    <property type="match status" value="1"/>
</dbReference>
<dbReference type="Pfam" id="PF00270">
    <property type="entry name" value="DEAD"/>
    <property type="match status" value="1"/>
</dbReference>
<gene>
    <name evidence="8" type="ORF">BJX66DRAFT_318175</name>
</gene>
<dbReference type="EMBL" id="JBFTWV010000223">
    <property type="protein sequence ID" value="KAL2783629.1"/>
    <property type="molecule type" value="Genomic_DNA"/>
</dbReference>
<feature type="region of interest" description="Disordered" evidence="5">
    <location>
        <begin position="1798"/>
        <end position="1820"/>
    </location>
</feature>
<dbReference type="PANTHER" id="PTHR44533">
    <property type="entry name" value="DEAD/H RNA HELICASE, PUTATIVE-RELATED"/>
    <property type="match status" value="1"/>
</dbReference>
<dbReference type="CDD" id="cd18025">
    <property type="entry name" value="DEXHc_DDX60"/>
    <property type="match status" value="1"/>
</dbReference>
<name>A0ABR4FK58_9EURO</name>
<dbReference type="InterPro" id="IPR011545">
    <property type="entry name" value="DEAD/DEAH_box_helicase_dom"/>
</dbReference>
<dbReference type="PROSITE" id="PS51192">
    <property type="entry name" value="HELICASE_ATP_BIND_1"/>
    <property type="match status" value="1"/>
</dbReference>
<keyword evidence="4" id="KW-0067">ATP-binding</keyword>
<keyword evidence="3" id="KW-0347">Helicase</keyword>
<accession>A0ABR4FK58</accession>
<evidence type="ECO:0000259" key="6">
    <source>
        <dbReference type="PROSITE" id="PS51192"/>
    </source>
</evidence>
<feature type="region of interest" description="Disordered" evidence="5">
    <location>
        <begin position="573"/>
        <end position="604"/>
    </location>
</feature>
<reference evidence="8 9" key="1">
    <citation type="submission" date="2024-07" db="EMBL/GenBank/DDBJ databases">
        <title>Section-level genome sequencing and comparative genomics of Aspergillus sections Usti and Cavernicolus.</title>
        <authorList>
            <consortium name="Lawrence Berkeley National Laboratory"/>
            <person name="Nybo J.L."/>
            <person name="Vesth T.C."/>
            <person name="Theobald S."/>
            <person name="Frisvad J.C."/>
            <person name="Larsen T.O."/>
            <person name="Kjaerboelling I."/>
            <person name="Rothschild-Mancinelli K."/>
            <person name="Lyhne E.K."/>
            <person name="Kogle M.E."/>
            <person name="Barry K."/>
            <person name="Clum A."/>
            <person name="Na H."/>
            <person name="Ledsgaard L."/>
            <person name="Lin J."/>
            <person name="Lipzen A."/>
            <person name="Kuo A."/>
            <person name="Riley R."/>
            <person name="Mondo S."/>
            <person name="Labutti K."/>
            <person name="Haridas S."/>
            <person name="Pangalinan J."/>
            <person name="Salamov A.A."/>
            <person name="Simmons B.A."/>
            <person name="Magnuson J.K."/>
            <person name="Chen J."/>
            <person name="Drula E."/>
            <person name="Henrissat B."/>
            <person name="Wiebenga A."/>
            <person name="Lubbers R.J."/>
            <person name="Gomes A.C."/>
            <person name="Makela M.R."/>
            <person name="Stajich J."/>
            <person name="Grigoriev I.V."/>
            <person name="Mortensen U.H."/>
            <person name="De Vries R.P."/>
            <person name="Baker S.E."/>
            <person name="Andersen M.R."/>
        </authorList>
    </citation>
    <scope>NUCLEOTIDE SEQUENCE [LARGE SCALE GENOMIC DNA]</scope>
    <source>
        <strain evidence="8 9">CBS 209.92</strain>
    </source>
</reference>
<evidence type="ECO:0000256" key="3">
    <source>
        <dbReference type="ARBA" id="ARBA00022806"/>
    </source>
</evidence>
<feature type="domain" description="Helicase C-terminal" evidence="7">
    <location>
        <begin position="1259"/>
        <end position="1422"/>
    </location>
</feature>
<dbReference type="PROSITE" id="PS51194">
    <property type="entry name" value="HELICASE_CTER"/>
    <property type="match status" value="1"/>
</dbReference>